<reference evidence="2" key="1">
    <citation type="submission" date="2021-01" db="EMBL/GenBank/DDBJ databases">
        <authorList>
            <person name="Corre E."/>
            <person name="Pelletier E."/>
            <person name="Niang G."/>
            <person name="Scheremetjew M."/>
            <person name="Finn R."/>
            <person name="Kale V."/>
            <person name="Holt S."/>
            <person name="Cochrane G."/>
            <person name="Meng A."/>
            <person name="Brown T."/>
            <person name="Cohen L."/>
        </authorList>
    </citation>
    <scope>NUCLEOTIDE SEQUENCE</scope>
    <source>
        <strain evidence="2">CCMP1594</strain>
    </source>
</reference>
<evidence type="ECO:0000256" key="1">
    <source>
        <dbReference type="ARBA" id="ARBA00023002"/>
    </source>
</evidence>
<dbReference type="InterPro" id="IPR002347">
    <property type="entry name" value="SDR_fam"/>
</dbReference>
<dbReference type="GO" id="GO:0016491">
    <property type="term" value="F:oxidoreductase activity"/>
    <property type="evidence" value="ECO:0007669"/>
    <property type="project" value="UniProtKB-KW"/>
</dbReference>
<dbReference type="PANTHER" id="PTHR43157">
    <property type="entry name" value="PHOSPHATIDYLINOSITOL-GLYCAN BIOSYNTHESIS CLASS F PROTEIN-RELATED"/>
    <property type="match status" value="1"/>
</dbReference>
<dbReference type="EMBL" id="HBJA01144579">
    <property type="protein sequence ID" value="CAE0838443.1"/>
    <property type="molecule type" value="Transcribed_RNA"/>
</dbReference>
<dbReference type="AlphaFoldDB" id="A0A7S4LM61"/>
<evidence type="ECO:0000313" key="2">
    <source>
        <dbReference type="EMBL" id="CAE0838443.1"/>
    </source>
</evidence>
<dbReference type="Gene3D" id="3.40.50.720">
    <property type="entry name" value="NAD(P)-binding Rossmann-like Domain"/>
    <property type="match status" value="1"/>
</dbReference>
<sequence>MGLIPLLFSYKFGGWVRRHTHNPSNFTFASIPDLTGRVAIVTGSNTGIGKVTARELARKGASVIVAARSPVRGQAAVDDIKREVGLKAKVEFMPLDLASLASIRTFAQQFKESQRPLHALVLNAGVMMCPFNTTKDGFEMQIGTNHLGHFLLTHLLLDTVIASAPSRIVVVSSMAHENPYEPEGIRFDQWTTDTGYSEMMAYGQSKLANVLMAKALARRLEGRRVFTNVCHPGVIVTELQRHLEDKLTAMGTLGSFIRFALEGLVGPGLMHADDGALTQLYLAAHPDVEAQGIHGQYFEPVAWATAPTAHALNETLQDILWDISETLVRVAKVPPRPKA</sequence>
<dbReference type="Pfam" id="PF00106">
    <property type="entry name" value="adh_short"/>
    <property type="match status" value="1"/>
</dbReference>
<dbReference type="InterPro" id="IPR036291">
    <property type="entry name" value="NAD(P)-bd_dom_sf"/>
</dbReference>
<proteinExistence type="predicted"/>
<dbReference type="PRINTS" id="PR00081">
    <property type="entry name" value="GDHRDH"/>
</dbReference>
<gene>
    <name evidence="2" type="ORF">EGYM00163_LOCUS49815</name>
</gene>
<organism evidence="2">
    <name type="scientific">Eutreptiella gymnastica</name>
    <dbReference type="NCBI Taxonomy" id="73025"/>
    <lineage>
        <taxon>Eukaryota</taxon>
        <taxon>Discoba</taxon>
        <taxon>Euglenozoa</taxon>
        <taxon>Euglenida</taxon>
        <taxon>Spirocuta</taxon>
        <taxon>Euglenophyceae</taxon>
        <taxon>Eutreptiales</taxon>
        <taxon>Eutreptiaceae</taxon>
        <taxon>Eutreptiella</taxon>
    </lineage>
</organism>
<dbReference type="SUPFAM" id="SSF51735">
    <property type="entry name" value="NAD(P)-binding Rossmann-fold domains"/>
    <property type="match status" value="1"/>
</dbReference>
<accession>A0A7S4LM61</accession>
<keyword evidence="1" id="KW-0560">Oxidoreductase</keyword>
<protein>
    <submittedName>
        <fullName evidence="2">Uncharacterized protein</fullName>
    </submittedName>
</protein>
<name>A0A7S4LM61_9EUGL</name>
<dbReference type="PANTHER" id="PTHR43157:SF31">
    <property type="entry name" value="PHOSPHATIDYLINOSITOL-GLYCAN BIOSYNTHESIS CLASS F PROTEIN"/>
    <property type="match status" value="1"/>
</dbReference>
<dbReference type="CDD" id="cd05327">
    <property type="entry name" value="retinol-DH_like_SDR_c_like"/>
    <property type="match status" value="1"/>
</dbReference>